<dbReference type="Pfam" id="PF01425">
    <property type="entry name" value="Amidase"/>
    <property type="match status" value="1"/>
</dbReference>
<evidence type="ECO:0000259" key="1">
    <source>
        <dbReference type="Pfam" id="PF01425"/>
    </source>
</evidence>
<dbReference type="PANTHER" id="PTHR11895:SF151">
    <property type="entry name" value="GLUTAMYL-TRNA(GLN) AMIDOTRANSFERASE SUBUNIT A"/>
    <property type="match status" value="1"/>
</dbReference>
<dbReference type="SUPFAM" id="SSF75304">
    <property type="entry name" value="Amidase signature (AS) enzymes"/>
    <property type="match status" value="1"/>
</dbReference>
<dbReference type="PROSITE" id="PS00571">
    <property type="entry name" value="AMIDASES"/>
    <property type="match status" value="1"/>
</dbReference>
<proteinExistence type="predicted"/>
<dbReference type="InterPro" id="IPR000120">
    <property type="entry name" value="Amidase"/>
</dbReference>
<protein>
    <submittedName>
        <fullName evidence="2">Amidase</fullName>
    </submittedName>
</protein>
<dbReference type="EMBL" id="BMQN01000001">
    <property type="protein sequence ID" value="GGR80316.1"/>
    <property type="molecule type" value="Genomic_DNA"/>
</dbReference>
<dbReference type="Proteomes" id="UP000644548">
    <property type="component" value="Unassembled WGS sequence"/>
</dbReference>
<dbReference type="RefSeq" id="WP_189071475.1">
    <property type="nucleotide sequence ID" value="NZ_BMQN01000001.1"/>
</dbReference>
<evidence type="ECO:0000313" key="3">
    <source>
        <dbReference type="Proteomes" id="UP000644548"/>
    </source>
</evidence>
<evidence type="ECO:0000313" key="2">
    <source>
        <dbReference type="EMBL" id="GGR80316.1"/>
    </source>
</evidence>
<dbReference type="Gene3D" id="3.90.1300.10">
    <property type="entry name" value="Amidase signature (AS) domain"/>
    <property type="match status" value="1"/>
</dbReference>
<organism evidence="2 3">
    <name type="scientific">Deinococcus sedimenti</name>
    <dbReference type="NCBI Taxonomy" id="1867090"/>
    <lineage>
        <taxon>Bacteria</taxon>
        <taxon>Thermotogati</taxon>
        <taxon>Deinococcota</taxon>
        <taxon>Deinococci</taxon>
        <taxon>Deinococcales</taxon>
        <taxon>Deinococcaceae</taxon>
        <taxon>Deinococcus</taxon>
    </lineage>
</organism>
<keyword evidence="3" id="KW-1185">Reference proteome</keyword>
<dbReference type="PANTHER" id="PTHR11895">
    <property type="entry name" value="TRANSAMIDASE"/>
    <property type="match status" value="1"/>
</dbReference>
<dbReference type="InterPro" id="IPR020556">
    <property type="entry name" value="Amidase_CS"/>
</dbReference>
<gene>
    <name evidence="2" type="ORF">GCM10008960_04020</name>
</gene>
<dbReference type="InterPro" id="IPR023631">
    <property type="entry name" value="Amidase_dom"/>
</dbReference>
<feature type="domain" description="Amidase" evidence="1">
    <location>
        <begin position="25"/>
        <end position="382"/>
    </location>
</feature>
<sequence>MTDATSAVPDPQRAWAFRPASPLPGAPGGPLSGLTFSVKDLFGVTGWPLRASTRAPVPDPGPSPLVTRLLALGASAVGKTHLHEIALGITGVNGFSGTDHPFLPGRVPGGSSSGAAVSVALGQVDFALGTDTGGSIRVPAAWCGVVGFKPTKGHPAWPTGGVLPLSVTCDHAGPLARDVATVTRVHEALTGRAVSEVALGGLRVGLWLPGGWVTEDVRVALRDVAGTLTGAGATVEDMDFPEVLDAYSPIVLSEAAHVHRDALRHDDPGFLPFTLASLRQGAALTDTEVRAAQERRAAYRAQLDDLFTRFDLILAPAVPTPPPAQGQDEVLLPDGPTPLRRAVLRLTAPFSLLGAPVVALPTRTALIGAQLIAPHGQDDRLLGLARTLERTLGLA</sequence>
<name>A0ABQ2RYB5_9DEIO</name>
<comment type="caution">
    <text evidence="2">The sequence shown here is derived from an EMBL/GenBank/DDBJ whole genome shotgun (WGS) entry which is preliminary data.</text>
</comment>
<dbReference type="InterPro" id="IPR036928">
    <property type="entry name" value="AS_sf"/>
</dbReference>
<reference evidence="3" key="1">
    <citation type="journal article" date="2019" name="Int. J. Syst. Evol. Microbiol.">
        <title>The Global Catalogue of Microorganisms (GCM) 10K type strain sequencing project: providing services to taxonomists for standard genome sequencing and annotation.</title>
        <authorList>
            <consortium name="The Broad Institute Genomics Platform"/>
            <consortium name="The Broad Institute Genome Sequencing Center for Infectious Disease"/>
            <person name="Wu L."/>
            <person name="Ma J."/>
        </authorList>
    </citation>
    <scope>NUCLEOTIDE SEQUENCE [LARGE SCALE GENOMIC DNA]</scope>
    <source>
        <strain evidence="3">JCM 31405</strain>
    </source>
</reference>
<accession>A0ABQ2RYB5</accession>